<gene>
    <name evidence="2" type="ORF">ACJRO7_001251</name>
</gene>
<evidence type="ECO:0000256" key="1">
    <source>
        <dbReference type="SAM" id="MobiDB-lite"/>
    </source>
</evidence>
<accession>A0ABD3LRB6</accession>
<evidence type="ECO:0000313" key="2">
    <source>
        <dbReference type="EMBL" id="KAL3753973.1"/>
    </source>
</evidence>
<name>A0ABD3LRB6_EUCGL</name>
<keyword evidence="3" id="KW-1185">Reference proteome</keyword>
<organism evidence="2 3">
    <name type="scientific">Eucalyptus globulus</name>
    <name type="common">Tasmanian blue gum</name>
    <dbReference type="NCBI Taxonomy" id="34317"/>
    <lineage>
        <taxon>Eukaryota</taxon>
        <taxon>Viridiplantae</taxon>
        <taxon>Streptophyta</taxon>
        <taxon>Embryophyta</taxon>
        <taxon>Tracheophyta</taxon>
        <taxon>Spermatophyta</taxon>
        <taxon>Magnoliopsida</taxon>
        <taxon>eudicotyledons</taxon>
        <taxon>Gunneridae</taxon>
        <taxon>Pentapetalae</taxon>
        <taxon>rosids</taxon>
        <taxon>malvids</taxon>
        <taxon>Myrtales</taxon>
        <taxon>Myrtaceae</taxon>
        <taxon>Myrtoideae</taxon>
        <taxon>Eucalypteae</taxon>
        <taxon>Eucalyptus</taxon>
    </lineage>
</organism>
<feature type="region of interest" description="Disordered" evidence="1">
    <location>
        <begin position="29"/>
        <end position="57"/>
    </location>
</feature>
<feature type="compositionally biased region" description="Basic and acidic residues" evidence="1">
    <location>
        <begin position="29"/>
        <end position="53"/>
    </location>
</feature>
<dbReference type="AlphaFoldDB" id="A0ABD3LRB6"/>
<evidence type="ECO:0000313" key="3">
    <source>
        <dbReference type="Proteomes" id="UP001634007"/>
    </source>
</evidence>
<proteinExistence type="predicted"/>
<comment type="caution">
    <text evidence="2">The sequence shown here is derived from an EMBL/GenBank/DDBJ whole genome shotgun (WGS) entry which is preliminary data.</text>
</comment>
<protein>
    <submittedName>
        <fullName evidence="2">Uncharacterized protein</fullName>
    </submittedName>
</protein>
<sequence length="93" mass="10531">MEENPCLRPLISEKRDRSAIVVVVDVADQRAEPAREPPREKNEEPERSSESHLVRTNTGDEICNELLLHSLETGISAEEEVITADKRERAPEI</sequence>
<reference evidence="2 3" key="1">
    <citation type="submission" date="2024-11" db="EMBL/GenBank/DDBJ databases">
        <title>Chromosome-level genome assembly of Eucalyptus globulus Labill. provides insights into its genome evolution.</title>
        <authorList>
            <person name="Li X."/>
        </authorList>
    </citation>
    <scope>NUCLEOTIDE SEQUENCE [LARGE SCALE GENOMIC DNA]</scope>
    <source>
        <strain evidence="2">CL2024</strain>
        <tissue evidence="2">Fresh tender leaves</tissue>
    </source>
</reference>
<dbReference type="EMBL" id="JBJKBG010000001">
    <property type="protein sequence ID" value="KAL3753973.1"/>
    <property type="molecule type" value="Genomic_DNA"/>
</dbReference>
<dbReference type="Proteomes" id="UP001634007">
    <property type="component" value="Unassembled WGS sequence"/>
</dbReference>